<reference evidence="3" key="1">
    <citation type="journal article" date="2018" name="Algal Res.">
        <title>Characterization of plant carbon substrate utilization by Auxenochlorella protothecoides.</title>
        <authorList>
            <person name="Vogler B.W."/>
            <person name="Starkenburg S.R."/>
            <person name="Sudasinghe N."/>
            <person name="Schambach J.Y."/>
            <person name="Rollin J.A."/>
            <person name="Pattathil S."/>
            <person name="Barry A.N."/>
        </authorList>
    </citation>
    <scope>NUCLEOTIDE SEQUENCE [LARGE SCALE GENOMIC DNA]</scope>
    <source>
        <strain evidence="3">UTEX 25</strain>
    </source>
</reference>
<proteinExistence type="predicted"/>
<organism evidence="2 3">
    <name type="scientific">Auxenochlorella protothecoides</name>
    <name type="common">Green microalga</name>
    <name type="synonym">Chlorella protothecoides</name>
    <dbReference type="NCBI Taxonomy" id="3075"/>
    <lineage>
        <taxon>Eukaryota</taxon>
        <taxon>Viridiplantae</taxon>
        <taxon>Chlorophyta</taxon>
        <taxon>core chlorophytes</taxon>
        <taxon>Trebouxiophyceae</taxon>
        <taxon>Chlorellales</taxon>
        <taxon>Chlorellaceae</taxon>
        <taxon>Auxenochlorella</taxon>
    </lineage>
</organism>
<evidence type="ECO:0000256" key="1">
    <source>
        <dbReference type="SAM" id="MobiDB-lite"/>
    </source>
</evidence>
<protein>
    <submittedName>
        <fullName evidence="2">Uncharacterized protein</fullName>
    </submittedName>
</protein>
<feature type="compositionally biased region" description="Basic residues" evidence="1">
    <location>
        <begin position="89"/>
        <end position="101"/>
    </location>
</feature>
<comment type="caution">
    <text evidence="2">The sequence shown here is derived from an EMBL/GenBank/DDBJ whole genome shotgun (WGS) entry which is preliminary data.</text>
</comment>
<feature type="region of interest" description="Disordered" evidence="1">
    <location>
        <begin position="76"/>
        <end position="107"/>
    </location>
</feature>
<evidence type="ECO:0000313" key="3">
    <source>
        <dbReference type="Proteomes" id="UP000279271"/>
    </source>
</evidence>
<gene>
    <name evidence="2" type="ORF">APUTEX25_000515</name>
</gene>
<evidence type="ECO:0000313" key="2">
    <source>
        <dbReference type="EMBL" id="RMZ54998.1"/>
    </source>
</evidence>
<dbReference type="AlphaFoldDB" id="A0A3M7KWU8"/>
<name>A0A3M7KWU8_AUXPR</name>
<accession>A0A3M7KWU8</accession>
<sequence length="107" mass="11658">MAYRTNQERVDALTLQISNPNIVGSGFIQHPPQRPFERPVLLQPETIKATRPAPAPVQPVSAATAADEGEYQVAGEVGRGEDGSEKKLTKAARAKLRKKLRDGKITK</sequence>
<feature type="compositionally biased region" description="Basic and acidic residues" evidence="1">
    <location>
        <begin position="78"/>
        <end position="88"/>
    </location>
</feature>
<dbReference type="Proteomes" id="UP000279271">
    <property type="component" value="Unassembled WGS sequence"/>
</dbReference>
<dbReference type="EMBL" id="QOKY01000172">
    <property type="protein sequence ID" value="RMZ54998.1"/>
    <property type="molecule type" value="Genomic_DNA"/>
</dbReference>